<name>A0ABX2NBY6_9FIRM</name>
<evidence type="ECO:0000313" key="1">
    <source>
        <dbReference type="EMBL" id="NVF12198.1"/>
    </source>
</evidence>
<accession>A0ABX2NBY6</accession>
<protein>
    <recommendedName>
        <fullName evidence="3">SH3 domain-containing protein</fullName>
    </recommendedName>
</protein>
<proteinExistence type="predicted"/>
<gene>
    <name evidence="1" type="ORF">HV819_09550</name>
</gene>
<evidence type="ECO:0000313" key="2">
    <source>
        <dbReference type="Proteomes" id="UP000540919"/>
    </source>
</evidence>
<dbReference type="EMBL" id="JABVBA010000010">
    <property type="protein sequence ID" value="NVF12198.1"/>
    <property type="molecule type" value="Genomic_DNA"/>
</dbReference>
<dbReference type="RefSeq" id="WP_176270070.1">
    <property type="nucleotide sequence ID" value="NZ_JABVBA010000010.1"/>
</dbReference>
<organism evidence="1 2">
    <name type="scientific">Anaerococcus faecalis</name>
    <dbReference type="NCBI Taxonomy" id="2742993"/>
    <lineage>
        <taxon>Bacteria</taxon>
        <taxon>Bacillati</taxon>
        <taxon>Bacillota</taxon>
        <taxon>Tissierellia</taxon>
        <taxon>Tissierellales</taxon>
        <taxon>Peptoniphilaceae</taxon>
        <taxon>Anaerococcus</taxon>
    </lineage>
</organism>
<sequence>MSFFLIILLSSCSDKKEVLVLKENEPKKEYLSKNSQKEFQIDGLYLVNKDTFMYDRKDEKSVWDKIKKGSSVKVLSEAEDGFIRVDYFGNEAFMKTEDLDIDS</sequence>
<comment type="caution">
    <text evidence="1">The sequence shown here is derived from an EMBL/GenBank/DDBJ whole genome shotgun (WGS) entry which is preliminary data.</text>
</comment>
<evidence type="ECO:0008006" key="3">
    <source>
        <dbReference type="Google" id="ProtNLM"/>
    </source>
</evidence>
<reference evidence="1 2" key="1">
    <citation type="submission" date="2020-06" db="EMBL/GenBank/DDBJ databases">
        <title>Anaerococcus sp. nov., isolated form swine feces.</title>
        <authorList>
            <person name="Yu S."/>
        </authorList>
    </citation>
    <scope>NUCLEOTIDE SEQUENCE [LARGE SCALE GENOMIC DNA]</scope>
    <source>
        <strain evidence="1 2">AGMB00486</strain>
    </source>
</reference>
<keyword evidence="2" id="KW-1185">Reference proteome</keyword>
<dbReference type="Proteomes" id="UP000540919">
    <property type="component" value="Unassembled WGS sequence"/>
</dbReference>